<dbReference type="RefSeq" id="WP_345731523.1">
    <property type="nucleotide sequence ID" value="NZ_BAAAYN010000043.1"/>
</dbReference>
<evidence type="ECO:0000313" key="5">
    <source>
        <dbReference type="Proteomes" id="UP001501676"/>
    </source>
</evidence>
<proteinExistence type="predicted"/>
<feature type="domain" description="Flavin reductase like" evidence="3">
    <location>
        <begin position="13"/>
        <end position="183"/>
    </location>
</feature>
<dbReference type="Proteomes" id="UP001501676">
    <property type="component" value="Unassembled WGS sequence"/>
</dbReference>
<name>A0ABP6T798_9ACTN</name>
<dbReference type="InterPro" id="IPR012349">
    <property type="entry name" value="Split_barrel_FMN-bd"/>
</dbReference>
<dbReference type="PANTHER" id="PTHR30466">
    <property type="entry name" value="FLAVIN REDUCTASE"/>
    <property type="match status" value="1"/>
</dbReference>
<organism evidence="4 5">
    <name type="scientific">Cryptosporangium minutisporangium</name>
    <dbReference type="NCBI Taxonomy" id="113569"/>
    <lineage>
        <taxon>Bacteria</taxon>
        <taxon>Bacillati</taxon>
        <taxon>Actinomycetota</taxon>
        <taxon>Actinomycetes</taxon>
        <taxon>Cryptosporangiales</taxon>
        <taxon>Cryptosporangiaceae</taxon>
        <taxon>Cryptosporangium</taxon>
    </lineage>
</organism>
<dbReference type="SUPFAM" id="SSF50475">
    <property type="entry name" value="FMN-binding split barrel"/>
    <property type="match status" value="1"/>
</dbReference>
<protein>
    <submittedName>
        <fullName evidence="4">Flavin reductase family protein</fullName>
    </submittedName>
</protein>
<feature type="region of interest" description="Disordered" evidence="2">
    <location>
        <begin position="26"/>
        <end position="49"/>
    </location>
</feature>
<dbReference type="InterPro" id="IPR050268">
    <property type="entry name" value="NADH-dep_flavin_reductase"/>
</dbReference>
<evidence type="ECO:0000259" key="3">
    <source>
        <dbReference type="SMART" id="SM00903"/>
    </source>
</evidence>
<evidence type="ECO:0000256" key="1">
    <source>
        <dbReference type="ARBA" id="ARBA00023002"/>
    </source>
</evidence>
<dbReference type="EMBL" id="BAAAYN010000043">
    <property type="protein sequence ID" value="GAA3393465.1"/>
    <property type="molecule type" value="Genomic_DNA"/>
</dbReference>
<reference evidence="5" key="1">
    <citation type="journal article" date="2019" name="Int. J. Syst. Evol. Microbiol.">
        <title>The Global Catalogue of Microorganisms (GCM) 10K type strain sequencing project: providing services to taxonomists for standard genome sequencing and annotation.</title>
        <authorList>
            <consortium name="The Broad Institute Genomics Platform"/>
            <consortium name="The Broad Institute Genome Sequencing Center for Infectious Disease"/>
            <person name="Wu L."/>
            <person name="Ma J."/>
        </authorList>
    </citation>
    <scope>NUCLEOTIDE SEQUENCE [LARGE SCALE GENOMIC DNA]</scope>
    <source>
        <strain evidence="5">JCM 9458</strain>
    </source>
</reference>
<accession>A0ABP6T798</accession>
<sequence>MTNTSADQVKSALGRFATGVVVLSVRDGRPPESAPPGPDALDPDEDFDDPADDLAVTLTALMPVSLFPPIVAIAVDSAGYVAEVLGRRAHWGLSVLASNQAALAGRFAVAGRPSARLLLAEEEHHRGAATGALLLDRAGATLECVTTDRRSVGDHLLVTASVVSATTGSGRNPLVRYDRGYRTLTPRD</sequence>
<evidence type="ECO:0000256" key="2">
    <source>
        <dbReference type="SAM" id="MobiDB-lite"/>
    </source>
</evidence>
<dbReference type="Gene3D" id="2.30.110.10">
    <property type="entry name" value="Electron Transport, Fmn-binding Protein, Chain A"/>
    <property type="match status" value="1"/>
</dbReference>
<dbReference type="Pfam" id="PF01613">
    <property type="entry name" value="Flavin_Reduct"/>
    <property type="match status" value="1"/>
</dbReference>
<gene>
    <name evidence="4" type="ORF">GCM10020369_59100</name>
</gene>
<dbReference type="PANTHER" id="PTHR30466:SF1">
    <property type="entry name" value="FMN REDUCTASE (NADH) RUTF"/>
    <property type="match status" value="1"/>
</dbReference>
<comment type="caution">
    <text evidence="4">The sequence shown here is derived from an EMBL/GenBank/DDBJ whole genome shotgun (WGS) entry which is preliminary data.</text>
</comment>
<evidence type="ECO:0000313" key="4">
    <source>
        <dbReference type="EMBL" id="GAA3393465.1"/>
    </source>
</evidence>
<keyword evidence="5" id="KW-1185">Reference proteome</keyword>
<keyword evidence="1" id="KW-0560">Oxidoreductase</keyword>
<dbReference type="SMART" id="SM00903">
    <property type="entry name" value="Flavin_Reduct"/>
    <property type="match status" value="1"/>
</dbReference>
<dbReference type="InterPro" id="IPR002563">
    <property type="entry name" value="Flavin_Rdtase-like_dom"/>
</dbReference>